<dbReference type="PROSITE" id="PS50157">
    <property type="entry name" value="ZINC_FINGER_C2H2_2"/>
    <property type="match status" value="4"/>
</dbReference>
<name>A0A553PS10_TIGCA</name>
<dbReference type="GO" id="GO:0005634">
    <property type="term" value="C:nucleus"/>
    <property type="evidence" value="ECO:0007669"/>
    <property type="project" value="TreeGrafter"/>
</dbReference>
<dbReference type="EMBL" id="VCGU01000001">
    <property type="protein sequence ID" value="TRY80463.1"/>
    <property type="molecule type" value="Genomic_DNA"/>
</dbReference>
<dbReference type="Proteomes" id="UP000318571">
    <property type="component" value="Chromosome 12"/>
</dbReference>
<dbReference type="GO" id="GO:0045944">
    <property type="term" value="P:positive regulation of transcription by RNA polymerase II"/>
    <property type="evidence" value="ECO:0007669"/>
    <property type="project" value="TreeGrafter"/>
</dbReference>
<evidence type="ECO:0000256" key="1">
    <source>
        <dbReference type="ARBA" id="ARBA00022723"/>
    </source>
</evidence>
<dbReference type="Pfam" id="PF00096">
    <property type="entry name" value="zf-C2H2"/>
    <property type="match status" value="2"/>
</dbReference>
<keyword evidence="1" id="KW-0479">Metal-binding</keyword>
<dbReference type="STRING" id="6832.A0A553PS10"/>
<accession>A0A553PS10</accession>
<reference evidence="7 8" key="1">
    <citation type="journal article" date="2018" name="Nat. Ecol. Evol.">
        <title>Genomic signatures of mitonuclear coevolution across populations of Tigriopus californicus.</title>
        <authorList>
            <person name="Barreto F.S."/>
            <person name="Watson E.T."/>
            <person name="Lima T.G."/>
            <person name="Willett C.S."/>
            <person name="Edmands S."/>
            <person name="Li W."/>
            <person name="Burton R.S."/>
        </authorList>
    </citation>
    <scope>NUCLEOTIDE SEQUENCE [LARGE SCALE GENOMIC DNA]</scope>
    <source>
        <strain evidence="7 8">San Diego</strain>
    </source>
</reference>
<evidence type="ECO:0000256" key="5">
    <source>
        <dbReference type="PROSITE-ProRule" id="PRU00042"/>
    </source>
</evidence>
<dbReference type="AlphaFoldDB" id="A0A553PS10"/>
<feature type="domain" description="C2H2-type" evidence="6">
    <location>
        <begin position="285"/>
        <end position="313"/>
    </location>
</feature>
<proteinExistence type="predicted"/>
<evidence type="ECO:0000256" key="2">
    <source>
        <dbReference type="ARBA" id="ARBA00022737"/>
    </source>
</evidence>
<feature type="domain" description="C2H2-type" evidence="6">
    <location>
        <begin position="73"/>
        <end position="101"/>
    </location>
</feature>
<feature type="domain" description="C2H2-type" evidence="6">
    <location>
        <begin position="315"/>
        <end position="343"/>
    </location>
</feature>
<dbReference type="PANTHER" id="PTHR24403">
    <property type="entry name" value="ZINC FINGER PROTEIN"/>
    <property type="match status" value="1"/>
</dbReference>
<gene>
    <name evidence="7" type="ORF">TCAL_10487</name>
</gene>
<dbReference type="InterPro" id="IPR013087">
    <property type="entry name" value="Znf_C2H2_type"/>
</dbReference>
<keyword evidence="2" id="KW-0677">Repeat</keyword>
<evidence type="ECO:0000256" key="4">
    <source>
        <dbReference type="ARBA" id="ARBA00022833"/>
    </source>
</evidence>
<dbReference type="InterPro" id="IPR050688">
    <property type="entry name" value="Zinc_finger/UBP_domain"/>
</dbReference>
<feature type="domain" description="C2H2-type" evidence="6">
    <location>
        <begin position="44"/>
        <end position="72"/>
    </location>
</feature>
<evidence type="ECO:0000313" key="7">
    <source>
        <dbReference type="EMBL" id="TRY80463.1"/>
    </source>
</evidence>
<keyword evidence="8" id="KW-1185">Reference proteome</keyword>
<dbReference type="SMART" id="SM00355">
    <property type="entry name" value="ZnF_C2H2"/>
    <property type="match status" value="6"/>
</dbReference>
<organism evidence="7 8">
    <name type="scientific">Tigriopus californicus</name>
    <name type="common">Marine copepod</name>
    <dbReference type="NCBI Taxonomy" id="6832"/>
    <lineage>
        <taxon>Eukaryota</taxon>
        <taxon>Metazoa</taxon>
        <taxon>Ecdysozoa</taxon>
        <taxon>Arthropoda</taxon>
        <taxon>Crustacea</taxon>
        <taxon>Multicrustacea</taxon>
        <taxon>Hexanauplia</taxon>
        <taxon>Copepoda</taxon>
        <taxon>Harpacticoida</taxon>
        <taxon>Harpacticidae</taxon>
        <taxon>Tigriopus</taxon>
    </lineage>
</organism>
<comment type="caution">
    <text evidence="7">The sequence shown here is derived from an EMBL/GenBank/DDBJ whole genome shotgun (WGS) entry which is preliminary data.</text>
</comment>
<evidence type="ECO:0000259" key="6">
    <source>
        <dbReference type="PROSITE" id="PS50157"/>
    </source>
</evidence>
<dbReference type="OMA" id="ECNECEY"/>
<evidence type="ECO:0000256" key="3">
    <source>
        <dbReference type="ARBA" id="ARBA00022771"/>
    </source>
</evidence>
<protein>
    <recommendedName>
        <fullName evidence="6">C2H2-type domain-containing protein</fullName>
    </recommendedName>
</protein>
<dbReference type="SUPFAM" id="SSF57667">
    <property type="entry name" value="beta-beta-alpha zinc fingers"/>
    <property type="match status" value="4"/>
</dbReference>
<evidence type="ECO:0000313" key="8">
    <source>
        <dbReference type="Proteomes" id="UP000318571"/>
    </source>
</evidence>
<dbReference type="Gene3D" id="3.30.160.60">
    <property type="entry name" value="Classic Zinc Finger"/>
    <property type="match status" value="3"/>
</dbReference>
<dbReference type="GO" id="GO:0008270">
    <property type="term" value="F:zinc ion binding"/>
    <property type="evidence" value="ECO:0007669"/>
    <property type="project" value="UniProtKB-KW"/>
</dbReference>
<sequence length="388" mass="43937">MMFVQPLSTSVGGPNLITTATSTAPHAIKTETLTLNIGTEGTEYECTSCDYKSPRRSNVNQHIKTVHDRIRDFACQQCPYKSSRRSNLANHVKTVHDNIKDFLCRYCDFKSSRKYNIVQHINRVHRDDIGVGGAESGFTLDPPTMVVSNTSTANMTQIVNSNAQPQMNYAMSLNYDRSLNFSCGPLNPPVPSLNYLQPLTNIDHPVINVGPQFSQPQSTYTVNPSPAQQVSQQVTVQTGPAGIQTVGNGKDEFHCQLCSYKCAKKKTPALPTQPQPPTFVREKNFACQYCEFRTAYRRNLNSHVNEVHLKERREHKCHLCDFKSTRRSNLTQHIKSIHERIRDHSCWLCGFTSSRKKNVEKHVMTMHIQKDENQTGTQTLLINKIEPQ</sequence>
<keyword evidence="4" id="KW-0862">Zinc</keyword>
<keyword evidence="3 5" id="KW-0863">Zinc-finger</keyword>
<dbReference type="PANTHER" id="PTHR24403:SF109">
    <property type="entry name" value="ZINC FINGER PROTEIN 845-LIKE"/>
    <property type="match status" value="1"/>
</dbReference>
<dbReference type="InterPro" id="IPR036236">
    <property type="entry name" value="Znf_C2H2_sf"/>
</dbReference>